<reference evidence="1 2" key="1">
    <citation type="submission" date="2018-12" db="EMBL/GenBank/DDBJ databases">
        <title>Venturia inaequalis Genome Resource.</title>
        <authorList>
            <person name="Lichtner F.J."/>
        </authorList>
    </citation>
    <scope>NUCLEOTIDE SEQUENCE [LARGE SCALE GENOMIC DNA]</scope>
    <source>
        <strain evidence="1 2">120213</strain>
    </source>
</reference>
<name>A0A8H3VLE4_VENIN</name>
<sequence>MMPSAANQKAREHVRIELAAMSDLTGTIQFFTSSKADVEVLVYVGRFGPDGKVDAVVSYSHLEWWLVGKTAPSKLLVTVHNFQIFPEREFDLKATIYITDVRYDEADTHSSSSPMKKQKQENDFFILLATQSMDNGVNRHRASLLPSQRPHQPAFMAALEHSESNISKADLQLKIGGAPLAFGQVKFRTARISALHSSELAHDGSDSMKRLCRGSTDAYHSGLAFELSATRRGSDVAIHVFAIICGSWMVPST</sequence>
<proteinExistence type="predicted"/>
<dbReference type="EMBL" id="WNWS01000001">
    <property type="protein sequence ID" value="KAE9989073.1"/>
    <property type="molecule type" value="Genomic_DNA"/>
</dbReference>
<organism evidence="1 2">
    <name type="scientific">Venturia inaequalis</name>
    <name type="common">Apple scab fungus</name>
    <dbReference type="NCBI Taxonomy" id="5025"/>
    <lineage>
        <taxon>Eukaryota</taxon>
        <taxon>Fungi</taxon>
        <taxon>Dikarya</taxon>
        <taxon>Ascomycota</taxon>
        <taxon>Pezizomycotina</taxon>
        <taxon>Dothideomycetes</taxon>
        <taxon>Pleosporomycetidae</taxon>
        <taxon>Venturiales</taxon>
        <taxon>Venturiaceae</taxon>
        <taxon>Venturia</taxon>
    </lineage>
</organism>
<protein>
    <submittedName>
        <fullName evidence="1">Uncharacterized protein</fullName>
    </submittedName>
</protein>
<gene>
    <name evidence="1" type="ORF">EG328_000004</name>
</gene>
<dbReference type="AlphaFoldDB" id="A0A8H3VLE4"/>
<evidence type="ECO:0000313" key="1">
    <source>
        <dbReference type="EMBL" id="KAE9989073.1"/>
    </source>
</evidence>
<comment type="caution">
    <text evidence="1">The sequence shown here is derived from an EMBL/GenBank/DDBJ whole genome shotgun (WGS) entry which is preliminary data.</text>
</comment>
<evidence type="ECO:0000313" key="2">
    <source>
        <dbReference type="Proteomes" id="UP000447873"/>
    </source>
</evidence>
<dbReference type="Proteomes" id="UP000447873">
    <property type="component" value="Unassembled WGS sequence"/>
</dbReference>
<accession>A0A8H3VLE4</accession>